<gene>
    <name evidence="1" type="ORF">HID58_057553</name>
</gene>
<comment type="caution">
    <text evidence="1">The sequence shown here is derived from an EMBL/GenBank/DDBJ whole genome shotgun (WGS) entry which is preliminary data.</text>
</comment>
<evidence type="ECO:0000313" key="1">
    <source>
        <dbReference type="EMBL" id="KAH0895124.1"/>
    </source>
</evidence>
<name>A0ABQ8ARH4_BRANA</name>
<sequence>FNEIRFLATMAIENQEKTIRVIQPKKTVNMISLRNLSWQGLRARTIKENYDNISEKRKLTPVEVIVADIFTVVLKNTDYTRIFSH</sequence>
<reference evidence="1 2" key="1">
    <citation type="submission" date="2021-05" db="EMBL/GenBank/DDBJ databases">
        <title>Genome Assembly of Synthetic Allotetraploid Brassica napus Reveals Homoeologous Exchanges between Subgenomes.</title>
        <authorList>
            <person name="Davis J.T."/>
        </authorList>
    </citation>
    <scope>NUCLEOTIDE SEQUENCE [LARGE SCALE GENOMIC DNA]</scope>
    <source>
        <strain evidence="2">cv. Da-Ae</strain>
        <tissue evidence="1">Seedling</tissue>
    </source>
</reference>
<evidence type="ECO:0000313" key="2">
    <source>
        <dbReference type="Proteomes" id="UP000824890"/>
    </source>
</evidence>
<protein>
    <submittedName>
        <fullName evidence="1">Uncharacterized protein</fullName>
    </submittedName>
</protein>
<feature type="non-terminal residue" evidence="1">
    <location>
        <position position="1"/>
    </location>
</feature>
<accession>A0ABQ8ARH4</accession>
<organism evidence="1 2">
    <name type="scientific">Brassica napus</name>
    <name type="common">Rape</name>
    <dbReference type="NCBI Taxonomy" id="3708"/>
    <lineage>
        <taxon>Eukaryota</taxon>
        <taxon>Viridiplantae</taxon>
        <taxon>Streptophyta</taxon>
        <taxon>Embryophyta</taxon>
        <taxon>Tracheophyta</taxon>
        <taxon>Spermatophyta</taxon>
        <taxon>Magnoliopsida</taxon>
        <taxon>eudicotyledons</taxon>
        <taxon>Gunneridae</taxon>
        <taxon>Pentapetalae</taxon>
        <taxon>rosids</taxon>
        <taxon>malvids</taxon>
        <taxon>Brassicales</taxon>
        <taxon>Brassicaceae</taxon>
        <taxon>Brassiceae</taxon>
        <taxon>Brassica</taxon>
    </lineage>
</organism>
<dbReference type="EMBL" id="JAGKQM010000013">
    <property type="protein sequence ID" value="KAH0895124.1"/>
    <property type="molecule type" value="Genomic_DNA"/>
</dbReference>
<proteinExistence type="predicted"/>
<keyword evidence="2" id="KW-1185">Reference proteome</keyword>
<dbReference type="Proteomes" id="UP000824890">
    <property type="component" value="Unassembled WGS sequence"/>
</dbReference>